<dbReference type="VEuPathDB" id="AmoebaDB:DICPUDRAFT_75884"/>
<gene>
    <name evidence="1" type="ORF">DICPUDRAFT_75884</name>
</gene>
<dbReference type="OrthoDB" id="21500at2759"/>
<reference evidence="2" key="1">
    <citation type="journal article" date="2011" name="Genome Biol.">
        <title>Comparative genomics of the social amoebae Dictyostelium discoideum and Dictyostelium purpureum.</title>
        <authorList>
            <consortium name="US DOE Joint Genome Institute (JGI-PGF)"/>
            <person name="Sucgang R."/>
            <person name="Kuo A."/>
            <person name="Tian X."/>
            <person name="Salerno W."/>
            <person name="Parikh A."/>
            <person name="Feasley C.L."/>
            <person name="Dalin E."/>
            <person name="Tu H."/>
            <person name="Huang E."/>
            <person name="Barry K."/>
            <person name="Lindquist E."/>
            <person name="Shapiro H."/>
            <person name="Bruce D."/>
            <person name="Schmutz J."/>
            <person name="Salamov A."/>
            <person name="Fey P."/>
            <person name="Gaudet P."/>
            <person name="Anjard C."/>
            <person name="Babu M.M."/>
            <person name="Basu S."/>
            <person name="Bushmanova Y."/>
            <person name="van der Wel H."/>
            <person name="Katoh-Kurasawa M."/>
            <person name="Dinh C."/>
            <person name="Coutinho P.M."/>
            <person name="Saito T."/>
            <person name="Elias M."/>
            <person name="Schaap P."/>
            <person name="Kay R.R."/>
            <person name="Henrissat B."/>
            <person name="Eichinger L."/>
            <person name="Rivero F."/>
            <person name="Putnam N.H."/>
            <person name="West C.M."/>
            <person name="Loomis W.F."/>
            <person name="Chisholm R.L."/>
            <person name="Shaulsky G."/>
            <person name="Strassmann J.E."/>
            <person name="Queller D.C."/>
            <person name="Kuspa A."/>
            <person name="Grigoriev I.V."/>
        </authorList>
    </citation>
    <scope>NUCLEOTIDE SEQUENCE [LARGE SCALE GENOMIC DNA]</scope>
    <source>
        <strain evidence="2">QSDP1</strain>
    </source>
</reference>
<keyword evidence="2" id="KW-1185">Reference proteome</keyword>
<organism evidence="1 2">
    <name type="scientific">Dictyostelium purpureum</name>
    <name type="common">Slime mold</name>
    <dbReference type="NCBI Taxonomy" id="5786"/>
    <lineage>
        <taxon>Eukaryota</taxon>
        <taxon>Amoebozoa</taxon>
        <taxon>Evosea</taxon>
        <taxon>Eumycetozoa</taxon>
        <taxon>Dictyostelia</taxon>
        <taxon>Dictyosteliales</taxon>
        <taxon>Dictyosteliaceae</taxon>
        <taxon>Dictyostelium</taxon>
    </lineage>
</organism>
<dbReference type="InParanoid" id="F0ZBY6"/>
<dbReference type="EMBL" id="GL870974">
    <property type="protein sequence ID" value="EGC38566.1"/>
    <property type="molecule type" value="Genomic_DNA"/>
</dbReference>
<sequence length="168" mass="19213">MSHQLNGLDYYKRISLLNNASWGNIIRDTRMQLILVFELLKLRSEGQMKRNQFYQGVGLVPFSLTLPTLAQQNGKSINKCTGSTGKLYLLEDNNLFIQHNCGDLLLINKLFGAKVVPISSYESFIDQIINIFFNLKLIGNEEQALCLDKNNCPIFARYYINENNPCTK</sequence>
<name>F0ZBY6_DICPU</name>
<evidence type="ECO:0000313" key="2">
    <source>
        <dbReference type="Proteomes" id="UP000001064"/>
    </source>
</evidence>
<dbReference type="KEGG" id="dpp:DICPUDRAFT_75884"/>
<dbReference type="AlphaFoldDB" id="F0ZBY6"/>
<dbReference type="Proteomes" id="UP000001064">
    <property type="component" value="Unassembled WGS sequence"/>
</dbReference>
<evidence type="ECO:0000313" key="1">
    <source>
        <dbReference type="EMBL" id="EGC38566.1"/>
    </source>
</evidence>
<dbReference type="RefSeq" id="XP_003284937.1">
    <property type="nucleotide sequence ID" value="XM_003284889.1"/>
</dbReference>
<proteinExistence type="predicted"/>
<dbReference type="GeneID" id="10507119"/>
<accession>F0ZBY6</accession>
<dbReference type="eggNOG" id="ENOG502RSP7">
    <property type="taxonomic scope" value="Eukaryota"/>
</dbReference>
<protein>
    <submittedName>
        <fullName evidence="1">Uncharacterized protein</fullName>
    </submittedName>
</protein>